<dbReference type="SMART" id="SM00471">
    <property type="entry name" value="HDc"/>
    <property type="match status" value="1"/>
</dbReference>
<dbReference type="Proteomes" id="UP000054567">
    <property type="component" value="Unassembled WGS sequence"/>
</dbReference>
<dbReference type="OrthoDB" id="16547at2759"/>
<dbReference type="PANTHER" id="PTHR33594">
    <property type="entry name" value="SUPERFAMILY HYDROLASE, PUTATIVE (AFU_ORTHOLOGUE AFUA_1G03035)-RELATED"/>
    <property type="match status" value="1"/>
</dbReference>
<evidence type="ECO:0000259" key="2">
    <source>
        <dbReference type="SMART" id="SM00471"/>
    </source>
</evidence>
<dbReference type="EMBL" id="DS268112">
    <property type="protein sequence ID" value="KMM70277.1"/>
    <property type="molecule type" value="Genomic_DNA"/>
</dbReference>
<dbReference type="PANTHER" id="PTHR33594:SF1">
    <property type="entry name" value="HD_PDEASE DOMAIN-CONTAINING PROTEIN"/>
    <property type="match status" value="1"/>
</dbReference>
<evidence type="ECO:0000313" key="3">
    <source>
        <dbReference type="EMBL" id="KMM70277.1"/>
    </source>
</evidence>
<reference evidence="3 4" key="1">
    <citation type="submission" date="2007-06" db="EMBL/GenBank/DDBJ databases">
        <title>The Genome Sequence of Coccidioides posadasii RMSCC_3488.</title>
        <authorList>
            <consortium name="Coccidioides Genome Resources Consortium"/>
            <consortium name="The Broad Institute Genome Sequencing Platform"/>
            <person name="Henn M.R."/>
            <person name="Sykes S."/>
            <person name="Young S."/>
            <person name="Jaffe D."/>
            <person name="Berlin A."/>
            <person name="Alvarez P."/>
            <person name="Butler J."/>
            <person name="Gnerre S."/>
            <person name="Grabherr M."/>
            <person name="Mauceli E."/>
            <person name="Brockman W."/>
            <person name="Kodira C."/>
            <person name="Alvarado L."/>
            <person name="Zeng Q."/>
            <person name="Crawford M."/>
            <person name="Antoine C."/>
            <person name="Devon K."/>
            <person name="Galgiani J."/>
            <person name="Orsborn K."/>
            <person name="Lewis M.L."/>
            <person name="Nusbaum C."/>
            <person name="Galagan J."/>
            <person name="Birren B."/>
        </authorList>
    </citation>
    <scope>NUCLEOTIDE SEQUENCE [LARGE SCALE GENOMIC DNA]</scope>
    <source>
        <strain evidence="3 4">RMSCC 3488</strain>
    </source>
</reference>
<reference evidence="4" key="3">
    <citation type="journal article" date="2010" name="Genome Res.">
        <title>Population genomic sequencing of Coccidioides fungi reveals recent hybridization and transposon control.</title>
        <authorList>
            <person name="Neafsey D.E."/>
            <person name="Barker B.M."/>
            <person name="Sharpton T.J."/>
            <person name="Stajich J.E."/>
            <person name="Park D.J."/>
            <person name="Whiston E."/>
            <person name="Hung C.-Y."/>
            <person name="McMahan C."/>
            <person name="White J."/>
            <person name="Sykes S."/>
            <person name="Heiman D."/>
            <person name="Young S."/>
            <person name="Zeng Q."/>
            <person name="Abouelleil A."/>
            <person name="Aftuck L."/>
            <person name="Bessette D."/>
            <person name="Brown A."/>
            <person name="FitzGerald M."/>
            <person name="Lui A."/>
            <person name="Macdonald J.P."/>
            <person name="Priest M."/>
            <person name="Orbach M.J."/>
            <person name="Galgiani J.N."/>
            <person name="Kirkland T.N."/>
            <person name="Cole G.T."/>
            <person name="Birren B.W."/>
            <person name="Henn M.R."/>
            <person name="Taylor J.W."/>
            <person name="Rounsley S.D."/>
        </authorList>
    </citation>
    <scope>NUCLEOTIDE SEQUENCE [LARGE SCALE GENOMIC DNA]</scope>
    <source>
        <strain evidence="4">RMSCC 3488</strain>
    </source>
</reference>
<dbReference type="VEuPathDB" id="FungiDB:CPAG_06589"/>
<dbReference type="CDD" id="cd00077">
    <property type="entry name" value="HDc"/>
    <property type="match status" value="1"/>
</dbReference>
<keyword evidence="3" id="KW-0378">Hydrolase</keyword>
<evidence type="ECO:0000313" key="4">
    <source>
        <dbReference type="Proteomes" id="UP000054567"/>
    </source>
</evidence>
<protein>
    <submittedName>
        <fullName evidence="3">Hydrolase</fullName>
    </submittedName>
</protein>
<dbReference type="AlphaFoldDB" id="A0A0J6IEU5"/>
<organism evidence="3 4">
    <name type="scientific">Coccidioides posadasii RMSCC 3488</name>
    <dbReference type="NCBI Taxonomy" id="454284"/>
    <lineage>
        <taxon>Eukaryota</taxon>
        <taxon>Fungi</taxon>
        <taxon>Dikarya</taxon>
        <taxon>Ascomycota</taxon>
        <taxon>Pezizomycotina</taxon>
        <taxon>Eurotiomycetes</taxon>
        <taxon>Eurotiomycetidae</taxon>
        <taxon>Onygenales</taxon>
        <taxon>Onygenaceae</taxon>
        <taxon>Coccidioides</taxon>
    </lineage>
</organism>
<dbReference type="SUPFAM" id="SSF109604">
    <property type="entry name" value="HD-domain/PDEase-like"/>
    <property type="match status" value="1"/>
</dbReference>
<dbReference type="Pfam" id="PF01966">
    <property type="entry name" value="HD"/>
    <property type="match status" value="1"/>
</dbReference>
<accession>A0A0J6IEU5</accession>
<feature type="domain" description="HD/PDEase" evidence="2">
    <location>
        <begin position="71"/>
        <end position="203"/>
    </location>
</feature>
<dbReference type="Gene3D" id="1.10.3210.50">
    <property type="match status" value="1"/>
</dbReference>
<name>A0A0J6IEU5_COCPO</name>
<feature type="region of interest" description="Disordered" evidence="1">
    <location>
        <begin position="342"/>
        <end position="361"/>
    </location>
</feature>
<dbReference type="InterPro" id="IPR006674">
    <property type="entry name" value="HD_domain"/>
</dbReference>
<gene>
    <name evidence="3" type="ORF">CPAG_06589</name>
</gene>
<reference evidence="4" key="2">
    <citation type="journal article" date="2009" name="Genome Res.">
        <title>Comparative genomic analyses of the human fungal pathogens Coccidioides and their relatives.</title>
        <authorList>
            <person name="Sharpton T.J."/>
            <person name="Stajich J.E."/>
            <person name="Rounsley S.D."/>
            <person name="Gardner M.J."/>
            <person name="Wortman J.R."/>
            <person name="Jordar V.S."/>
            <person name="Maiti R."/>
            <person name="Kodira C.D."/>
            <person name="Neafsey D.E."/>
            <person name="Zeng Q."/>
            <person name="Hung C.-Y."/>
            <person name="McMahan C."/>
            <person name="Muszewska A."/>
            <person name="Grynberg M."/>
            <person name="Mandel M.A."/>
            <person name="Kellner E.M."/>
            <person name="Barker B.M."/>
            <person name="Galgiani J.N."/>
            <person name="Orbach M.J."/>
            <person name="Kirkland T.N."/>
            <person name="Cole G.T."/>
            <person name="Henn M.R."/>
            <person name="Birren B.W."/>
            <person name="Taylor J.W."/>
        </authorList>
    </citation>
    <scope>NUCLEOTIDE SEQUENCE [LARGE SCALE GENOMIC DNA]</scope>
    <source>
        <strain evidence="4">RMSCC 3488</strain>
    </source>
</reference>
<evidence type="ECO:0000256" key="1">
    <source>
        <dbReference type="SAM" id="MobiDB-lite"/>
    </source>
</evidence>
<dbReference type="GO" id="GO:0016787">
    <property type="term" value="F:hydrolase activity"/>
    <property type="evidence" value="ECO:0007669"/>
    <property type="project" value="UniProtKB-KW"/>
</dbReference>
<sequence>MTRYSWSRWLGLRSSFAIAPSRPGNFQPRNRSTSGVASLTNHNSLWNMDISDTTLISRMEAFVIRQMQDHDPSHNPAHVTRVVRLAHRLLASERSRGTKVHYNETIITLAALLHDIGDRKYLPPNSTEDPTTIVRDTLVKSGSDPLLAQKVQTIVSNVSYSTEIKNPGLSERLIHQDGYPELAIVQDADRLDAIGAVGVGRCFTYLGAKGPPLGANGPLHWELDEAIEHFRGKLVNLELKMKTDSGRSMARKRTLRLREFVQWWEDEMKEVQEGIALGTAVPRSRPPYLTPIFMQIKCVMTGIKQNHRVQTRECATQKNKPSSSRSTMVMQNERIRRFNIQRETSGKQMEDFSLPAQNLGM</sequence>
<dbReference type="InterPro" id="IPR003607">
    <property type="entry name" value="HD/PDEase_dom"/>
</dbReference>
<proteinExistence type="predicted"/>